<evidence type="ECO:0000256" key="1">
    <source>
        <dbReference type="SAM" id="MobiDB-lite"/>
    </source>
</evidence>
<dbReference type="RefSeq" id="XP_037159358.1">
    <property type="nucleotide sequence ID" value="XM_037313722.1"/>
</dbReference>
<reference evidence="2 3" key="1">
    <citation type="journal article" date="2020" name="Genomics">
        <title>Complete, high-quality genomes from long-read metagenomic sequencing of two wolf lichen thalli reveals enigmatic genome architecture.</title>
        <authorList>
            <person name="McKenzie S.K."/>
            <person name="Walston R.F."/>
            <person name="Allen J.L."/>
        </authorList>
    </citation>
    <scope>NUCLEOTIDE SEQUENCE [LARGE SCALE GENOMIC DNA]</scope>
    <source>
        <strain evidence="2">WasteWater2</strain>
    </source>
</reference>
<protein>
    <submittedName>
        <fullName evidence="2">Uncharacterized protein</fullName>
    </submittedName>
</protein>
<dbReference type="OrthoDB" id="3563175at2759"/>
<keyword evidence="3" id="KW-1185">Reference proteome</keyword>
<evidence type="ECO:0000313" key="2">
    <source>
        <dbReference type="EMBL" id="KAF6228543.1"/>
    </source>
</evidence>
<feature type="region of interest" description="Disordered" evidence="1">
    <location>
        <begin position="61"/>
        <end position="92"/>
    </location>
</feature>
<accession>A0A8H6FHW4</accession>
<evidence type="ECO:0000313" key="3">
    <source>
        <dbReference type="Proteomes" id="UP000578531"/>
    </source>
</evidence>
<proteinExistence type="predicted"/>
<dbReference type="EMBL" id="JACCJC010000079">
    <property type="protein sequence ID" value="KAF6228543.1"/>
    <property type="molecule type" value="Genomic_DNA"/>
</dbReference>
<comment type="caution">
    <text evidence="2">The sequence shown here is derived from an EMBL/GenBank/DDBJ whole genome shotgun (WGS) entry which is preliminary data.</text>
</comment>
<gene>
    <name evidence="2" type="ORF">HO173_011845</name>
</gene>
<organism evidence="2 3">
    <name type="scientific">Letharia columbiana</name>
    <dbReference type="NCBI Taxonomy" id="112416"/>
    <lineage>
        <taxon>Eukaryota</taxon>
        <taxon>Fungi</taxon>
        <taxon>Dikarya</taxon>
        <taxon>Ascomycota</taxon>
        <taxon>Pezizomycotina</taxon>
        <taxon>Lecanoromycetes</taxon>
        <taxon>OSLEUM clade</taxon>
        <taxon>Lecanoromycetidae</taxon>
        <taxon>Lecanorales</taxon>
        <taxon>Lecanorineae</taxon>
        <taxon>Parmeliaceae</taxon>
        <taxon>Letharia</taxon>
    </lineage>
</organism>
<dbReference type="Proteomes" id="UP000578531">
    <property type="component" value="Unassembled WGS sequence"/>
</dbReference>
<name>A0A8H6FHW4_9LECA</name>
<dbReference type="GeneID" id="59293485"/>
<dbReference type="AlphaFoldDB" id="A0A8H6FHW4"/>
<sequence>MPCRIPSHTHDWPRSGTLSISKCESKCGFCTSTKDYKPASALRKHVLTHIKNDKMSLTLEKSIGGRPRLQTTPLDSIIRDQPEPPPSGSELPVAANPVLGNSDAGGEAIKTQNDVLLSLEELLILEKNLKYLCRLDLVPAAVEVARAAFFFSKICGLKEKMAQEGLDCLRICLMECCEDDKRHTALACNHDSHWDPAPSHSHERYHVFRKALEDTAGRMAQPLKPATLLDVFYATTILSIIRRVLYISRSTRGKFGTTATSRYYYTTTFALTYQPIINALGKSDKTYRELCDDVYRLGLSLDLEDPYSDFIYAAGQLLIYNIYSIAQELDTFLYRVEPL</sequence>